<dbReference type="PANTHER" id="PTHR30570:SF4">
    <property type="entry name" value="PHOSPHATE-BINDING PROTEIN PSTS 1"/>
    <property type="match status" value="1"/>
</dbReference>
<sequence length="302" mass="31398">MKKGSILKKGSLLVTVGVVLLLAACGAKQSGSAAKPSTAKAADSSKIMAVGSTALQPLVEQAAAQYQEKTPGTSITVQGGGSGAGLSQVQSGAVTIGNSDIFAQQQKGIAATKLVDHQVAVVGMAPVVNPDTKITNLSSQQLVDIFTGKVTNWKQVGGADKAIVLINRAQGSGTRATFEQFALKTDKVKTAQEQDSSGTVQKMVSSTPGAISYLAFSAIKDGVTAVALNNVKPTDANVTTNAWPVWAYEHMYTKGSPNAATAKFINYIQSKAVQNTLVKKMGYIPVVDMKVARTHDGTIEDK</sequence>
<keyword evidence="10 12" id="KW-0564">Palmitate</keyword>
<dbReference type="Pfam" id="PF12849">
    <property type="entry name" value="PBP_like_2"/>
    <property type="match status" value="1"/>
</dbReference>
<dbReference type="InterPro" id="IPR050811">
    <property type="entry name" value="Phosphate_ABC_transporter"/>
</dbReference>
<evidence type="ECO:0000256" key="9">
    <source>
        <dbReference type="ARBA" id="ARBA00023136"/>
    </source>
</evidence>
<evidence type="ECO:0000256" key="2">
    <source>
        <dbReference type="ARBA" id="ARBA00004193"/>
    </source>
</evidence>
<dbReference type="SUPFAM" id="SSF53850">
    <property type="entry name" value="Periplasmic binding protein-like II"/>
    <property type="match status" value="1"/>
</dbReference>
<keyword evidence="11 12" id="KW-0449">Lipoprotein</keyword>
<evidence type="ECO:0000256" key="10">
    <source>
        <dbReference type="ARBA" id="ARBA00023139"/>
    </source>
</evidence>
<dbReference type="PROSITE" id="PS51257">
    <property type="entry name" value="PROKAR_LIPOPROTEIN"/>
    <property type="match status" value="1"/>
</dbReference>
<keyword evidence="8 12" id="KW-0732">Signal</keyword>
<organism evidence="14 15">
    <name type="scientific">Lacticaseibacillus hegangensis</name>
    <dbReference type="NCBI Taxonomy" id="2486010"/>
    <lineage>
        <taxon>Bacteria</taxon>
        <taxon>Bacillati</taxon>
        <taxon>Bacillota</taxon>
        <taxon>Bacilli</taxon>
        <taxon>Lactobacillales</taxon>
        <taxon>Lactobacillaceae</taxon>
        <taxon>Lacticaseibacillus</taxon>
    </lineage>
</organism>
<evidence type="ECO:0000313" key="15">
    <source>
        <dbReference type="Proteomes" id="UP001597212"/>
    </source>
</evidence>
<evidence type="ECO:0000256" key="8">
    <source>
        <dbReference type="ARBA" id="ARBA00022729"/>
    </source>
</evidence>
<dbReference type="NCBIfam" id="TIGR02136">
    <property type="entry name" value="ptsS_2"/>
    <property type="match status" value="1"/>
</dbReference>
<evidence type="ECO:0000256" key="1">
    <source>
        <dbReference type="ARBA" id="ARBA00002841"/>
    </source>
</evidence>
<dbReference type="InterPro" id="IPR011862">
    <property type="entry name" value="Phos-bd"/>
</dbReference>
<feature type="chain" id="PRO_5045008219" description="Phosphate-binding protein" evidence="12">
    <location>
        <begin position="24"/>
        <end position="302"/>
    </location>
</feature>
<evidence type="ECO:0000259" key="13">
    <source>
        <dbReference type="Pfam" id="PF12849"/>
    </source>
</evidence>
<dbReference type="CDD" id="cd13653">
    <property type="entry name" value="PBP2_phosphate_like_1"/>
    <property type="match status" value="1"/>
</dbReference>
<keyword evidence="9" id="KW-0472">Membrane</keyword>
<proteinExistence type="inferred from homology"/>
<keyword evidence="7 12" id="KW-0592">Phosphate transport</keyword>
<comment type="subunit">
    <text evidence="4 12">The complex is composed of two ATP-binding proteins (PstB), two transmembrane proteins (PstC and PstA) and a solute-binding protein (PstS).</text>
</comment>
<protein>
    <recommendedName>
        <fullName evidence="12">Phosphate-binding protein</fullName>
    </recommendedName>
</protein>
<comment type="similarity">
    <text evidence="3 12">Belongs to the PstS family.</text>
</comment>
<keyword evidence="6 12" id="KW-1003">Cell membrane</keyword>
<comment type="function">
    <text evidence="1">Part of the ABC transporter complex PstSACB involved in phosphate import.</text>
</comment>
<feature type="signal peptide" evidence="12">
    <location>
        <begin position="1"/>
        <end position="23"/>
    </location>
</feature>
<gene>
    <name evidence="14" type="ORF">ACFQ5K_10815</name>
</gene>
<evidence type="ECO:0000256" key="7">
    <source>
        <dbReference type="ARBA" id="ARBA00022592"/>
    </source>
</evidence>
<evidence type="ECO:0000256" key="12">
    <source>
        <dbReference type="RuleBase" id="RU367119"/>
    </source>
</evidence>
<dbReference type="InterPro" id="IPR024370">
    <property type="entry name" value="PBP_domain"/>
</dbReference>
<dbReference type="PANTHER" id="PTHR30570">
    <property type="entry name" value="PERIPLASMIC PHOSPHATE BINDING COMPONENT OF PHOSPHATE ABC TRANSPORTER"/>
    <property type="match status" value="1"/>
</dbReference>
<dbReference type="RefSeq" id="WP_125755497.1">
    <property type="nucleotide sequence ID" value="NZ_JBHTOK010000076.1"/>
</dbReference>
<keyword evidence="5 12" id="KW-0813">Transport</keyword>
<evidence type="ECO:0000313" key="14">
    <source>
        <dbReference type="EMBL" id="MFD1441868.1"/>
    </source>
</evidence>
<dbReference type="Proteomes" id="UP001597212">
    <property type="component" value="Unassembled WGS sequence"/>
</dbReference>
<comment type="caution">
    <text evidence="14">The sequence shown here is derived from an EMBL/GenBank/DDBJ whole genome shotgun (WGS) entry which is preliminary data.</text>
</comment>
<comment type="subcellular location">
    <subcellularLocation>
        <location evidence="2 12">Cell membrane</location>
        <topology evidence="2 12">Lipid-anchor</topology>
    </subcellularLocation>
</comment>
<dbReference type="EMBL" id="JBHTOK010000076">
    <property type="protein sequence ID" value="MFD1441868.1"/>
    <property type="molecule type" value="Genomic_DNA"/>
</dbReference>
<keyword evidence="15" id="KW-1185">Reference proteome</keyword>
<reference evidence="15" key="1">
    <citation type="journal article" date="2019" name="Int. J. Syst. Evol. Microbiol.">
        <title>The Global Catalogue of Microorganisms (GCM) 10K type strain sequencing project: providing services to taxonomists for standard genome sequencing and annotation.</title>
        <authorList>
            <consortium name="The Broad Institute Genomics Platform"/>
            <consortium name="The Broad Institute Genome Sequencing Center for Infectious Disease"/>
            <person name="Wu L."/>
            <person name="Ma J."/>
        </authorList>
    </citation>
    <scope>NUCLEOTIDE SEQUENCE [LARGE SCALE GENOMIC DNA]</scope>
    <source>
        <strain evidence="15">CCM 8912</strain>
    </source>
</reference>
<dbReference type="Gene3D" id="3.40.190.10">
    <property type="entry name" value="Periplasmic binding protein-like II"/>
    <property type="match status" value="2"/>
</dbReference>
<accession>A0ABW4D178</accession>
<evidence type="ECO:0000256" key="11">
    <source>
        <dbReference type="ARBA" id="ARBA00023288"/>
    </source>
</evidence>
<name>A0ABW4D178_9LACO</name>
<comment type="function">
    <text evidence="12">Involved in the system for phosphate transport across the cytoplasmic membrane.</text>
</comment>
<feature type="domain" description="PBP" evidence="13">
    <location>
        <begin position="37"/>
        <end position="271"/>
    </location>
</feature>
<evidence type="ECO:0000256" key="3">
    <source>
        <dbReference type="ARBA" id="ARBA00008725"/>
    </source>
</evidence>
<evidence type="ECO:0000256" key="5">
    <source>
        <dbReference type="ARBA" id="ARBA00022448"/>
    </source>
</evidence>
<evidence type="ECO:0000256" key="6">
    <source>
        <dbReference type="ARBA" id="ARBA00022475"/>
    </source>
</evidence>
<evidence type="ECO:0000256" key="4">
    <source>
        <dbReference type="ARBA" id="ARBA00011529"/>
    </source>
</evidence>